<dbReference type="eggNOG" id="KOG2379">
    <property type="taxonomic scope" value="Eukaryota"/>
</dbReference>
<keyword evidence="4 14" id="KW-0540">Nuclease</keyword>
<dbReference type="GO" id="GO:0046872">
    <property type="term" value="F:metal ion binding"/>
    <property type="evidence" value="ECO:0007669"/>
    <property type="project" value="UniProtKB-UniRule"/>
</dbReference>
<dbReference type="FunCoup" id="K1W7P4">
    <property type="interactions" value="175"/>
</dbReference>
<dbReference type="InterPro" id="IPR010996">
    <property type="entry name" value="HHH_MUS81"/>
</dbReference>
<evidence type="ECO:0000256" key="3">
    <source>
        <dbReference type="ARBA" id="ARBA00010015"/>
    </source>
</evidence>
<dbReference type="CDD" id="cd21036">
    <property type="entry name" value="WH_MUS81"/>
    <property type="match status" value="1"/>
</dbReference>
<dbReference type="Pfam" id="PF02732">
    <property type="entry name" value="ERCC4"/>
    <property type="match status" value="1"/>
</dbReference>
<dbReference type="GO" id="GO:0048476">
    <property type="term" value="C:Holliday junction resolvase complex"/>
    <property type="evidence" value="ECO:0007669"/>
    <property type="project" value="UniProtKB-UniRule"/>
</dbReference>
<evidence type="ECO:0000256" key="13">
    <source>
        <dbReference type="ARBA" id="ARBA00023254"/>
    </source>
</evidence>
<dbReference type="CDD" id="cd20074">
    <property type="entry name" value="XPF_nuclease_Mus81"/>
    <property type="match status" value="1"/>
</dbReference>
<evidence type="ECO:0000256" key="10">
    <source>
        <dbReference type="ARBA" id="ARBA00023172"/>
    </source>
</evidence>
<dbReference type="Gene3D" id="1.10.150.670">
    <property type="entry name" value="Crossover junction endonuclease EME1, DNA-binding domain"/>
    <property type="match status" value="1"/>
</dbReference>
<dbReference type="GeneID" id="18764503"/>
<evidence type="ECO:0000256" key="2">
    <source>
        <dbReference type="ARBA" id="ARBA00004123"/>
    </source>
</evidence>
<evidence type="ECO:0000259" key="16">
    <source>
        <dbReference type="SMART" id="SM00891"/>
    </source>
</evidence>
<evidence type="ECO:0000313" key="17">
    <source>
        <dbReference type="EMBL" id="EKD13125.1"/>
    </source>
</evidence>
<keyword evidence="5 14" id="KW-0479">Metal-binding</keyword>
<feature type="region of interest" description="Disordered" evidence="15">
    <location>
        <begin position="267"/>
        <end position="290"/>
    </location>
</feature>
<dbReference type="InterPro" id="IPR011335">
    <property type="entry name" value="Restrct_endonuc-II-like"/>
</dbReference>
<dbReference type="GO" id="GO:0031297">
    <property type="term" value="P:replication fork processing"/>
    <property type="evidence" value="ECO:0007669"/>
    <property type="project" value="UniProtKB-ARBA"/>
</dbReference>
<dbReference type="Pfam" id="PF21136">
    <property type="entry name" value="WHD_MUS81"/>
    <property type="match status" value="1"/>
</dbReference>
<name>K1W7P4_MARBU</name>
<feature type="domain" description="ERCC4" evidence="16">
    <location>
        <begin position="305"/>
        <end position="411"/>
    </location>
</feature>
<dbReference type="STRING" id="1072389.K1W7P4"/>
<dbReference type="SUPFAM" id="SSF47802">
    <property type="entry name" value="DNA polymerase beta, N-terminal domain-like"/>
    <property type="match status" value="1"/>
</dbReference>
<dbReference type="GO" id="GO:0003677">
    <property type="term" value="F:DNA binding"/>
    <property type="evidence" value="ECO:0007669"/>
    <property type="project" value="UniProtKB-UniRule"/>
</dbReference>
<dbReference type="PANTHER" id="PTHR13451:SF0">
    <property type="entry name" value="CROSSOVER JUNCTION ENDONUCLEASE MUS81"/>
    <property type="match status" value="1"/>
</dbReference>
<dbReference type="SMART" id="SM00891">
    <property type="entry name" value="ERCC4"/>
    <property type="match status" value="1"/>
</dbReference>
<keyword evidence="9 14" id="KW-0460">Magnesium</keyword>
<dbReference type="InterPro" id="IPR047416">
    <property type="entry name" value="XPF_nuclease_Mus81"/>
</dbReference>
<dbReference type="AlphaFoldDB" id="K1W7P4"/>
<dbReference type="InterPro" id="IPR027421">
    <property type="entry name" value="DNA_pol_lamdba_lyase_dom_sf"/>
</dbReference>
<dbReference type="InterPro" id="IPR036388">
    <property type="entry name" value="WH-like_DNA-bd_sf"/>
</dbReference>
<dbReference type="Gene3D" id="3.40.50.10130">
    <property type="match status" value="1"/>
</dbReference>
<evidence type="ECO:0000256" key="5">
    <source>
        <dbReference type="ARBA" id="ARBA00022723"/>
    </source>
</evidence>
<evidence type="ECO:0000256" key="8">
    <source>
        <dbReference type="ARBA" id="ARBA00022801"/>
    </source>
</evidence>
<dbReference type="SUPFAM" id="SSF52980">
    <property type="entry name" value="Restriction endonuclease-like"/>
    <property type="match status" value="1"/>
</dbReference>
<dbReference type="GO" id="GO:0048257">
    <property type="term" value="F:3'-flap endonuclease activity"/>
    <property type="evidence" value="ECO:0007669"/>
    <property type="project" value="TreeGrafter"/>
</dbReference>
<dbReference type="KEGG" id="mbe:MBM_08568"/>
<evidence type="ECO:0000256" key="4">
    <source>
        <dbReference type="ARBA" id="ARBA00022722"/>
    </source>
</evidence>
<gene>
    <name evidence="17" type="ORF">MBM_08568</name>
</gene>
<dbReference type="RefSeq" id="XP_007296457.1">
    <property type="nucleotide sequence ID" value="XM_007296395.1"/>
</dbReference>
<evidence type="ECO:0000256" key="6">
    <source>
        <dbReference type="ARBA" id="ARBA00022759"/>
    </source>
</evidence>
<dbReference type="FunFam" id="1.10.10.10:FF:000307">
    <property type="entry name" value="Crossover junction endonuclease MUS81"/>
    <property type="match status" value="1"/>
</dbReference>
<dbReference type="Pfam" id="PF14716">
    <property type="entry name" value="HHH_8"/>
    <property type="match status" value="1"/>
</dbReference>
<dbReference type="EC" id="3.1.22.-" evidence="14"/>
<keyword evidence="18" id="KW-1185">Reference proteome</keyword>
<comment type="similarity">
    <text evidence="3 14">Belongs to the XPF family.</text>
</comment>
<proteinExistence type="inferred from homology"/>
<evidence type="ECO:0000256" key="1">
    <source>
        <dbReference type="ARBA" id="ARBA00001946"/>
    </source>
</evidence>
<keyword evidence="8 14" id="KW-0378">Hydrolase</keyword>
<organism evidence="17 18">
    <name type="scientific">Marssonina brunnea f. sp. multigermtubi (strain MB_m1)</name>
    <name type="common">Marssonina leaf spot fungus</name>
    <dbReference type="NCBI Taxonomy" id="1072389"/>
    <lineage>
        <taxon>Eukaryota</taxon>
        <taxon>Fungi</taxon>
        <taxon>Dikarya</taxon>
        <taxon>Ascomycota</taxon>
        <taxon>Pezizomycotina</taxon>
        <taxon>Leotiomycetes</taxon>
        <taxon>Helotiales</taxon>
        <taxon>Drepanopezizaceae</taxon>
        <taxon>Drepanopeziza</taxon>
    </lineage>
</organism>
<dbReference type="Proteomes" id="UP000006753">
    <property type="component" value="Unassembled WGS sequence"/>
</dbReference>
<dbReference type="HOGENOM" id="CLU_014329_1_0_1"/>
<dbReference type="InterPro" id="IPR047417">
    <property type="entry name" value="WHD_MUS81"/>
</dbReference>
<dbReference type="InterPro" id="IPR033309">
    <property type="entry name" value="Mus81"/>
</dbReference>
<dbReference type="GO" id="GO:0006308">
    <property type="term" value="P:DNA catabolic process"/>
    <property type="evidence" value="ECO:0007669"/>
    <property type="project" value="UniProtKB-UniRule"/>
</dbReference>
<dbReference type="EMBL" id="JH921451">
    <property type="protein sequence ID" value="EKD13125.1"/>
    <property type="molecule type" value="Genomic_DNA"/>
</dbReference>
<protein>
    <recommendedName>
        <fullName evidence="14">Crossover junction endonuclease MUS81</fullName>
        <ecNumber evidence="14">3.1.22.-</ecNumber>
    </recommendedName>
</protein>
<evidence type="ECO:0000256" key="12">
    <source>
        <dbReference type="ARBA" id="ARBA00023242"/>
    </source>
</evidence>
<sequence length="600" mass="67635">MPSCANPLWLTFVEEWVATAIERNTKGIQTYKKARTSLKECPLPMQHPSETQALKFWGDKLVQKLTKELEDWCSANDQPMPERPNKRKKKSAGSAAAATLLAGISDDEDDAPSPPKKTRKTTSKPYFPKYQSGPYALIIGLATLDRNSRDGLSKADLIERAQPHCESSFTETKGPGQFYTAWNSMKTLEEKDLVYAKGRPTRYYMLTEDGWEVANRMLKTADPTQGRVDKFVYGQKDAAVGSDAEDGEPTRVNGTARVSAAAEILDSPKKPDRKELVPDGKPISKDTDLPHVDPIILEPGSFTVELIVDNREIKSQKNRDHIQVQLKKKGIDCMSRSLALGDFLWVAKMHDPNLLERQGAEGSEIVLDYIIERKRLDDLIMSIKDKRFLEQKFRLRKSGIKNVIYIIEEAKIEVGGFEQHVASAIASTQVVNGFFVKKTQTMEDTINYLLSITRLLKAKYESRPLHLIPTKIITSQNYLPLQAHLAKTQPSTYHYITYEAFASLSSKSNSLTLKDVYLKMLLCTNGVTPEKAFEVQKRWKTPLAFIEAFKRMDEKGGGGKEGQKEQMKMVSDEMSNLFGRKKIAKTLSVKISRVWGSVEE</sequence>
<dbReference type="OMA" id="IKDTEHW"/>
<dbReference type="PANTHER" id="PTHR13451">
    <property type="entry name" value="CLASS II CROSSOVER JUNCTION ENDONUCLEASE MUS81"/>
    <property type="match status" value="1"/>
</dbReference>
<feature type="region of interest" description="Disordered" evidence="15">
    <location>
        <begin position="73"/>
        <end position="126"/>
    </location>
</feature>
<feature type="compositionally biased region" description="Low complexity" evidence="15">
    <location>
        <begin position="92"/>
        <end position="103"/>
    </location>
</feature>
<keyword evidence="12 14" id="KW-0539">Nucleus</keyword>
<evidence type="ECO:0000256" key="11">
    <source>
        <dbReference type="ARBA" id="ARBA00023204"/>
    </source>
</evidence>
<keyword evidence="6 14" id="KW-0255">Endonuclease</keyword>
<keyword evidence="13" id="KW-0469">Meiosis</keyword>
<dbReference type="InParanoid" id="K1W7P4"/>
<keyword evidence="11 14" id="KW-0234">DNA repair</keyword>
<dbReference type="InterPro" id="IPR006166">
    <property type="entry name" value="ERCC4_domain"/>
</dbReference>
<dbReference type="Gene3D" id="1.10.150.110">
    <property type="entry name" value="DNA polymerase beta, N-terminal domain-like"/>
    <property type="match status" value="1"/>
</dbReference>
<dbReference type="InterPro" id="IPR042530">
    <property type="entry name" value="EME1/EME2_C"/>
</dbReference>
<evidence type="ECO:0000256" key="14">
    <source>
        <dbReference type="RuleBase" id="RU369042"/>
    </source>
</evidence>
<dbReference type="GO" id="GO:0008821">
    <property type="term" value="F:crossover junction DNA endonuclease activity"/>
    <property type="evidence" value="ECO:0007669"/>
    <property type="project" value="UniProtKB-UniRule"/>
</dbReference>
<dbReference type="GO" id="GO:0000727">
    <property type="term" value="P:double-strand break repair via break-induced replication"/>
    <property type="evidence" value="ECO:0007669"/>
    <property type="project" value="UniProtKB-UniRule"/>
</dbReference>
<comment type="subcellular location">
    <subcellularLocation>
        <location evidence="2 14">Nucleus</location>
    </subcellularLocation>
</comment>
<dbReference type="FunFam" id="3.40.50.10130:FF:000003">
    <property type="entry name" value="Crossover junction endonuclease MUS81"/>
    <property type="match status" value="1"/>
</dbReference>
<comment type="subunit">
    <text evidence="14">Interacts with EME1.</text>
</comment>
<keyword evidence="10 14" id="KW-0233">DNA recombination</keyword>
<dbReference type="GO" id="GO:0031573">
    <property type="term" value="P:mitotic intra-S DNA damage checkpoint signaling"/>
    <property type="evidence" value="ECO:0007669"/>
    <property type="project" value="TreeGrafter"/>
</dbReference>
<comment type="cofactor">
    <cofactor evidence="1 14">
        <name>Mg(2+)</name>
        <dbReference type="ChEBI" id="CHEBI:18420"/>
    </cofactor>
</comment>
<dbReference type="GO" id="GO:0005634">
    <property type="term" value="C:nucleus"/>
    <property type="evidence" value="ECO:0007669"/>
    <property type="project" value="UniProtKB-SubCell"/>
</dbReference>
<evidence type="ECO:0000256" key="7">
    <source>
        <dbReference type="ARBA" id="ARBA00022763"/>
    </source>
</evidence>
<reference evidence="17 18" key="1">
    <citation type="journal article" date="2012" name="BMC Genomics">
        <title>Sequencing the genome of Marssonina brunnea reveals fungus-poplar co-evolution.</title>
        <authorList>
            <person name="Zhu S."/>
            <person name="Cao Y.-Z."/>
            <person name="Jiang C."/>
            <person name="Tan B.-Y."/>
            <person name="Wang Z."/>
            <person name="Feng S."/>
            <person name="Zhang L."/>
            <person name="Su X.-H."/>
            <person name="Brejova B."/>
            <person name="Vinar T."/>
            <person name="Xu M."/>
            <person name="Wang M.-X."/>
            <person name="Zhang S.-G."/>
            <person name="Huang M.-R."/>
            <person name="Wu R."/>
            <person name="Zhou Y."/>
        </authorList>
    </citation>
    <scope>NUCLEOTIDE SEQUENCE [LARGE SCALE GENOMIC DNA]</scope>
    <source>
        <strain evidence="17 18">MB_m1</strain>
    </source>
</reference>
<evidence type="ECO:0000313" key="18">
    <source>
        <dbReference type="Proteomes" id="UP000006753"/>
    </source>
</evidence>
<dbReference type="Gene3D" id="1.10.10.10">
    <property type="entry name" value="Winged helix-like DNA-binding domain superfamily/Winged helix DNA-binding domain"/>
    <property type="match status" value="1"/>
</dbReference>
<dbReference type="GO" id="GO:0000712">
    <property type="term" value="P:resolution of meiotic recombination intermediates"/>
    <property type="evidence" value="ECO:0007669"/>
    <property type="project" value="TreeGrafter"/>
</dbReference>
<comment type="function">
    <text evidence="14">Interacts with EME1 to form a DNA structure-specific endonuclease with substrate preference for branched DNA structures with a 5'-end at the branch nick. Typical substrates include 3'-flap structures, D-loops, replication forks and nicked Holliday junctions. May be required in mitosis for the processing of stalled or collapsed replication fork intermediates. May be required in meiosis for the repair of meiosis-specific double strand breaks subsequent to single-end invasion (SEI).</text>
</comment>
<keyword evidence="7 14" id="KW-0227">DNA damage</keyword>
<evidence type="ECO:0000256" key="15">
    <source>
        <dbReference type="SAM" id="MobiDB-lite"/>
    </source>
</evidence>
<dbReference type="FunFam" id="1.10.150.110:FF:000001">
    <property type="entry name" value="Putative Crossover junction endonuclease MUS81"/>
    <property type="match status" value="1"/>
</dbReference>
<evidence type="ECO:0000256" key="9">
    <source>
        <dbReference type="ARBA" id="ARBA00022842"/>
    </source>
</evidence>
<dbReference type="OrthoDB" id="5963188at2759"/>
<accession>K1W7P4</accession>